<organism evidence="2 3">
    <name type="scientific">Fusarium poae</name>
    <dbReference type="NCBI Taxonomy" id="36050"/>
    <lineage>
        <taxon>Eukaryota</taxon>
        <taxon>Fungi</taxon>
        <taxon>Dikarya</taxon>
        <taxon>Ascomycota</taxon>
        <taxon>Pezizomycotina</taxon>
        <taxon>Sordariomycetes</taxon>
        <taxon>Hypocreomycetidae</taxon>
        <taxon>Hypocreales</taxon>
        <taxon>Nectriaceae</taxon>
        <taxon>Fusarium</taxon>
    </lineage>
</organism>
<accession>A0A1B8ARQ3</accession>
<comment type="caution">
    <text evidence="2">The sequence shown here is derived from an EMBL/GenBank/DDBJ whole genome shotgun (WGS) entry which is preliminary data.</text>
</comment>
<dbReference type="STRING" id="36050.A0A1B8ARQ3"/>
<proteinExistence type="predicted"/>
<evidence type="ECO:0000256" key="1">
    <source>
        <dbReference type="SAM" id="SignalP"/>
    </source>
</evidence>
<dbReference type="Proteomes" id="UP000091967">
    <property type="component" value="Unassembled WGS sequence"/>
</dbReference>
<dbReference type="EMBL" id="LYXU01000003">
    <property type="protein sequence ID" value="OBS23021.1"/>
    <property type="molecule type" value="Genomic_DNA"/>
</dbReference>
<reference evidence="2 3" key="1">
    <citation type="submission" date="2016-06" db="EMBL/GenBank/DDBJ databases">
        <title>Living apart together: crosstalk between the core and supernumerary genomes in a fungal plant pathogen.</title>
        <authorList>
            <person name="Vanheule A."/>
            <person name="Audenaert K."/>
            <person name="Warris S."/>
            <person name="Van De Geest H."/>
            <person name="Schijlen E."/>
            <person name="Hofte M."/>
            <person name="De Saeger S."/>
            <person name="Haesaert G."/>
            <person name="Waalwijk C."/>
            <person name="Van Der Lee T."/>
        </authorList>
    </citation>
    <scope>NUCLEOTIDE SEQUENCE [LARGE SCALE GENOMIC DNA]</scope>
    <source>
        <strain evidence="2 3">2516</strain>
    </source>
</reference>
<sequence length="433" mass="46286">MRTALVSSLLFAVVSAGIRVTIDTATADATSQATCTPVRHSTTKRVSCADDLYQDACNRAVGNLSSCKHKRMQAEHESDCSSFLQYTLVPALTTVTETYGEQSTLTLVETETLGPQTDEATATQPDAFSYTIRTLEPETITVSITPSVKTITVTVTPDPEQQTKFNTKTVVETDRSTTTETTYYSNLARRDIAAETGSIIKPTDIPSYASACADPDQYSSACACLGVEVTTIEATRSPEIVTVGPRPATEVLVVTATRPAVTVTTTLPAKTHTLTVTLYLPDVTESTTLEASTASVSTTADPDTVTITQEATHVDRTSLLATETRSVGPVCSTYAATNTCKCKFEIICEQEINLDANTFFRMIDFNTFVGSFEECMSRCDSNPNCQFGDFASLPNGGLCSSYSGNPASSGRQGRSGAKYFEKDGNVECSGCSS</sequence>
<keyword evidence="1" id="KW-0732">Signal</keyword>
<name>A0A1B8ARQ3_FUSPO</name>
<evidence type="ECO:0000313" key="3">
    <source>
        <dbReference type="Proteomes" id="UP000091967"/>
    </source>
</evidence>
<dbReference type="AlphaFoldDB" id="A0A1B8ARQ3"/>
<feature type="signal peptide" evidence="1">
    <location>
        <begin position="1"/>
        <end position="16"/>
    </location>
</feature>
<feature type="chain" id="PRO_5008603128" description="Apple domain-containing protein" evidence="1">
    <location>
        <begin position="17"/>
        <end position="433"/>
    </location>
</feature>
<gene>
    <name evidence="2" type="ORF">FPOA_09340</name>
</gene>
<evidence type="ECO:0000313" key="2">
    <source>
        <dbReference type="EMBL" id="OBS23021.1"/>
    </source>
</evidence>
<evidence type="ECO:0008006" key="4">
    <source>
        <dbReference type="Google" id="ProtNLM"/>
    </source>
</evidence>
<keyword evidence="3" id="KW-1185">Reference proteome</keyword>
<protein>
    <recommendedName>
        <fullName evidence="4">Apple domain-containing protein</fullName>
    </recommendedName>
</protein>